<dbReference type="InterPro" id="IPR013708">
    <property type="entry name" value="Shikimate_DH-bd_N"/>
</dbReference>
<dbReference type="Pfam" id="PF18317">
    <property type="entry name" value="SDH_C"/>
    <property type="match status" value="1"/>
</dbReference>
<comment type="function">
    <text evidence="8">Involved in the biosynthesis of the chorismate, which leads to the biosynthesis of aromatic amino acids. Catalyzes the reversible NADPH linked reduction of 3-dehydroshikimate (DHSA) to yield shikimate (SA).</text>
</comment>
<dbReference type="HAMAP" id="MF_00222">
    <property type="entry name" value="Shikimate_DH_AroE"/>
    <property type="match status" value="1"/>
</dbReference>
<sequence>MGNRAQQTKIHEPLLLGVMGDPIGHSKSPVMQMAALKELGLSGSYVPLHVKGEQLGAAVEGIRALGFHGVNVTVPHKVDVIPFLDAVDADAKAIGAVNTIVNDGGFLTGYNTDGIGYIRSLKEEAIPDLSGATVLVLGAGGAARGIVHALLKEKPSEIIIANRTTENASKLALEWASLGKITACGTDPEALAAYAGRADIIINTTSVGMHPSSGATPLEARFIPEGIVVSDLIYNPLKTRLLQEAEAKGCRIHGGLGMFVNQGAYALEYWTGLTAPSEAMKQAVLTEFGVY</sequence>
<evidence type="ECO:0000256" key="2">
    <source>
        <dbReference type="ARBA" id="ARBA00012962"/>
    </source>
</evidence>
<feature type="binding site" evidence="8">
    <location>
        <position position="73"/>
    </location>
    <ligand>
        <name>shikimate</name>
        <dbReference type="ChEBI" id="CHEBI:36208"/>
    </ligand>
</feature>
<dbReference type="CDD" id="cd01065">
    <property type="entry name" value="NAD_bind_Shikimate_DH"/>
    <property type="match status" value="1"/>
</dbReference>
<evidence type="ECO:0000256" key="1">
    <source>
        <dbReference type="ARBA" id="ARBA00004871"/>
    </source>
</evidence>
<dbReference type="Pfam" id="PF08501">
    <property type="entry name" value="Shikimate_dh_N"/>
    <property type="match status" value="1"/>
</dbReference>
<evidence type="ECO:0000313" key="13">
    <source>
        <dbReference type="Proteomes" id="UP000609323"/>
    </source>
</evidence>
<dbReference type="RefSeq" id="WP_094093666.1">
    <property type="nucleotide sequence ID" value="NZ_BMHF01000001.1"/>
</dbReference>
<dbReference type="Pfam" id="PF01488">
    <property type="entry name" value="Shikimate_DH"/>
    <property type="match status" value="1"/>
</dbReference>
<feature type="binding site" evidence="8">
    <location>
        <position position="113"/>
    </location>
    <ligand>
        <name>shikimate</name>
        <dbReference type="ChEBI" id="CHEBI:36208"/>
    </ligand>
</feature>
<evidence type="ECO:0000256" key="4">
    <source>
        <dbReference type="ARBA" id="ARBA00022857"/>
    </source>
</evidence>
<evidence type="ECO:0000256" key="3">
    <source>
        <dbReference type="ARBA" id="ARBA00022605"/>
    </source>
</evidence>
<comment type="similarity">
    <text evidence="8">Belongs to the shikimate dehydrogenase family.</text>
</comment>
<keyword evidence="6 8" id="KW-0057">Aromatic amino acid biosynthesis</keyword>
<keyword evidence="3 8" id="KW-0028">Amino-acid biosynthesis</keyword>
<comment type="catalytic activity">
    <reaction evidence="7 8">
        <text>shikimate + NADP(+) = 3-dehydroshikimate + NADPH + H(+)</text>
        <dbReference type="Rhea" id="RHEA:17737"/>
        <dbReference type="ChEBI" id="CHEBI:15378"/>
        <dbReference type="ChEBI" id="CHEBI:16630"/>
        <dbReference type="ChEBI" id="CHEBI:36208"/>
        <dbReference type="ChEBI" id="CHEBI:57783"/>
        <dbReference type="ChEBI" id="CHEBI:58349"/>
        <dbReference type="EC" id="1.1.1.25"/>
    </reaction>
</comment>
<evidence type="ECO:0000256" key="5">
    <source>
        <dbReference type="ARBA" id="ARBA00023002"/>
    </source>
</evidence>
<evidence type="ECO:0000256" key="8">
    <source>
        <dbReference type="HAMAP-Rule" id="MF_00222"/>
    </source>
</evidence>
<evidence type="ECO:0000259" key="9">
    <source>
        <dbReference type="Pfam" id="PF01488"/>
    </source>
</evidence>
<dbReference type="Gene3D" id="3.40.50.10860">
    <property type="entry name" value="Leucine Dehydrogenase, chain A, domain 1"/>
    <property type="match status" value="1"/>
</dbReference>
<protein>
    <recommendedName>
        <fullName evidence="2 8">Shikimate dehydrogenase (NADP(+))</fullName>
        <shortName evidence="8">SDH</shortName>
        <ecNumber evidence="2 8">1.1.1.25</ecNumber>
    </recommendedName>
</protein>
<dbReference type="Proteomes" id="UP000609323">
    <property type="component" value="Unassembled WGS sequence"/>
</dbReference>
<comment type="pathway">
    <text evidence="1 8">Metabolic intermediate biosynthesis; chorismate biosynthesis; chorismate from D-erythrose 4-phosphate and phosphoenolpyruvate: step 4/7.</text>
</comment>
<dbReference type="InterPro" id="IPR041121">
    <property type="entry name" value="SDH_C"/>
</dbReference>
<dbReference type="InterPro" id="IPR022893">
    <property type="entry name" value="Shikimate_DH_fam"/>
</dbReference>
<reference evidence="13" key="1">
    <citation type="journal article" date="2019" name="Int. J. Syst. Evol. Microbiol.">
        <title>The Global Catalogue of Microorganisms (GCM) 10K type strain sequencing project: providing services to taxonomists for standard genome sequencing and annotation.</title>
        <authorList>
            <consortium name="The Broad Institute Genomics Platform"/>
            <consortium name="The Broad Institute Genome Sequencing Center for Infectious Disease"/>
            <person name="Wu L."/>
            <person name="Ma J."/>
        </authorList>
    </citation>
    <scope>NUCLEOTIDE SEQUENCE [LARGE SCALE GENOMIC DNA]</scope>
    <source>
        <strain evidence="13">CGMCC 1.15044</strain>
    </source>
</reference>
<evidence type="ECO:0000313" key="12">
    <source>
        <dbReference type="EMBL" id="GGA20120.1"/>
    </source>
</evidence>
<feature type="binding site" evidence="8">
    <location>
        <begin position="138"/>
        <end position="142"/>
    </location>
    <ligand>
        <name>NADP(+)</name>
        <dbReference type="ChEBI" id="CHEBI:58349"/>
    </ligand>
</feature>
<dbReference type="InterPro" id="IPR006151">
    <property type="entry name" value="Shikm_DH/Glu-tRNA_Rdtase"/>
</dbReference>
<dbReference type="EC" id="1.1.1.25" evidence="2 8"/>
<dbReference type="PANTHER" id="PTHR21089">
    <property type="entry name" value="SHIKIMATE DEHYDROGENASE"/>
    <property type="match status" value="1"/>
</dbReference>
<gene>
    <name evidence="8 12" type="primary">aroE</name>
    <name evidence="12" type="ORF">GCM10010917_00930</name>
</gene>
<comment type="caution">
    <text evidence="8">Lacks conserved residue(s) required for the propagation of feature annotation.</text>
</comment>
<evidence type="ECO:0000259" key="10">
    <source>
        <dbReference type="Pfam" id="PF08501"/>
    </source>
</evidence>
<proteinExistence type="inferred from homology"/>
<dbReference type="NCBIfam" id="NF001319">
    <property type="entry name" value="PRK00258.3-3"/>
    <property type="match status" value="1"/>
</dbReference>
<organism evidence="12 13">
    <name type="scientific">Paenibacillus physcomitrellae</name>
    <dbReference type="NCBI Taxonomy" id="1619311"/>
    <lineage>
        <taxon>Bacteria</taxon>
        <taxon>Bacillati</taxon>
        <taxon>Bacillota</taxon>
        <taxon>Bacilli</taxon>
        <taxon>Bacillales</taxon>
        <taxon>Paenibacillaceae</taxon>
        <taxon>Paenibacillus</taxon>
    </lineage>
</organism>
<evidence type="ECO:0000256" key="6">
    <source>
        <dbReference type="ARBA" id="ARBA00023141"/>
    </source>
</evidence>
<keyword evidence="13" id="KW-1185">Reference proteome</keyword>
<accession>A0ABQ1FKQ0</accession>
<dbReference type="Gene3D" id="3.40.50.720">
    <property type="entry name" value="NAD(P)-binding Rossmann-like Domain"/>
    <property type="match status" value="1"/>
</dbReference>
<dbReference type="SUPFAM" id="SSF53223">
    <property type="entry name" value="Aminoacid dehydrogenase-like, N-terminal domain"/>
    <property type="match status" value="1"/>
</dbReference>
<comment type="subunit">
    <text evidence="8">Homodimer.</text>
</comment>
<comment type="caution">
    <text evidence="12">The sequence shown here is derived from an EMBL/GenBank/DDBJ whole genome shotgun (WGS) entry which is preliminary data.</text>
</comment>
<dbReference type="EMBL" id="BMHF01000001">
    <property type="protein sequence ID" value="GGA20120.1"/>
    <property type="molecule type" value="Genomic_DNA"/>
</dbReference>
<feature type="binding site" evidence="8">
    <location>
        <position position="232"/>
    </location>
    <ligand>
        <name>NADP(+)</name>
        <dbReference type="ChEBI" id="CHEBI:58349"/>
    </ligand>
</feature>
<keyword evidence="4 8" id="KW-0521">NADP</keyword>
<dbReference type="SUPFAM" id="SSF51735">
    <property type="entry name" value="NAD(P)-binding Rossmann-fold domains"/>
    <property type="match status" value="1"/>
</dbReference>
<keyword evidence="5 8" id="KW-0560">Oxidoreductase</keyword>
<dbReference type="InterPro" id="IPR046346">
    <property type="entry name" value="Aminoacid_DH-like_N_sf"/>
</dbReference>
<dbReference type="NCBIfam" id="TIGR00507">
    <property type="entry name" value="aroE"/>
    <property type="match status" value="1"/>
</dbReference>
<feature type="binding site" evidence="8">
    <location>
        <position position="98"/>
    </location>
    <ligand>
        <name>shikimate</name>
        <dbReference type="ChEBI" id="CHEBI:36208"/>
    </ligand>
</feature>
<feature type="binding site" evidence="8">
    <location>
        <begin position="26"/>
        <end position="28"/>
    </location>
    <ligand>
        <name>shikimate</name>
        <dbReference type="ChEBI" id="CHEBI:36208"/>
    </ligand>
</feature>
<feature type="domain" description="SDH C-terminal" evidence="11">
    <location>
        <begin position="255"/>
        <end position="285"/>
    </location>
</feature>
<evidence type="ECO:0000256" key="7">
    <source>
        <dbReference type="ARBA" id="ARBA00049442"/>
    </source>
</evidence>
<feature type="binding site" evidence="8">
    <location>
        <position position="234"/>
    </location>
    <ligand>
        <name>shikimate</name>
        <dbReference type="ChEBI" id="CHEBI:36208"/>
    </ligand>
</feature>
<feature type="binding site" evidence="8">
    <location>
        <position position="255"/>
    </location>
    <ligand>
        <name>NADP(+)</name>
        <dbReference type="ChEBI" id="CHEBI:58349"/>
    </ligand>
</feature>
<feature type="active site" description="Proton acceptor" evidence="8">
    <location>
        <position position="77"/>
    </location>
</feature>
<dbReference type="InterPro" id="IPR011342">
    <property type="entry name" value="Shikimate_DH"/>
</dbReference>
<feature type="domain" description="Shikimate dehydrogenase substrate binding N-terminal" evidence="10">
    <location>
        <begin position="18"/>
        <end position="100"/>
    </location>
</feature>
<feature type="binding site" evidence="8">
    <location>
        <position position="262"/>
    </location>
    <ligand>
        <name>shikimate</name>
        <dbReference type="ChEBI" id="CHEBI:36208"/>
    </ligand>
</feature>
<dbReference type="PANTHER" id="PTHR21089:SF1">
    <property type="entry name" value="BIFUNCTIONAL 3-DEHYDROQUINATE DEHYDRATASE_SHIKIMATE DEHYDROGENASE, CHLOROPLASTIC"/>
    <property type="match status" value="1"/>
</dbReference>
<dbReference type="InterPro" id="IPR036291">
    <property type="entry name" value="NAD(P)-bd_dom_sf"/>
</dbReference>
<evidence type="ECO:0000259" key="11">
    <source>
        <dbReference type="Pfam" id="PF18317"/>
    </source>
</evidence>
<feature type="domain" description="Quinate/shikimate 5-dehydrogenase/glutamyl-tRNA reductase" evidence="9">
    <location>
        <begin position="122"/>
        <end position="206"/>
    </location>
</feature>
<name>A0ABQ1FKQ0_9BACL</name>